<organism evidence="3 4">
    <name type="scientific">Escherichia coli O83:H1 (strain NRG 857C / AIEC)</name>
    <dbReference type="NCBI Taxonomy" id="685038"/>
    <lineage>
        <taxon>Bacteria</taxon>
        <taxon>Pseudomonadati</taxon>
        <taxon>Pseudomonadota</taxon>
        <taxon>Gammaproteobacteria</taxon>
        <taxon>Enterobacterales</taxon>
        <taxon>Enterobacteriaceae</taxon>
        <taxon>Escherichia</taxon>
    </lineage>
</organism>
<dbReference type="InterPro" id="IPR003991">
    <property type="entry name" value="Pertactin_virulence_factor"/>
</dbReference>
<sequence>MKNSKAFYRSALATAIVMALSAPAFAADKAVSTDSVTLNKDKTTLDQDVVINGNNKITAVTIETSDSDKDLNVTFGGHDITAASTVNQDFVEGVKVSGDKNVVINATGSTITAQGEGTYVRTAMVISSTGDVVVNGGNFVAKNEKGSATGISLEGAEGNNVTLNGTTINAQGNKSSSNASTAIFAQKGSVLNGFNGDATDNITLAGSNIINGRIETILIAKENKGTHTVNLNIKDGSVIGAANNKQTIYASASAQGTGSATQNLNLSVADSAIYSDIKALSVSNSSVGTTTNVNMNVARSYWEGNAYADAYGDKASSNLNINLSDGSVWKGNVGKGLDGSARVTLKNSSWDGDVNNAKTAVFLTDGSVWNGAVSINAPVDRASVPMGSVQPNKSSVSLQNGSVWNVTGASTVDALAVKDSTVNITKATVNTGTFASQNGTLIVDASSENTLDISGKASGDLRVYSAGSLDLINEQTAFISTGKDSTLKATGTTEGGLYQYDLTQGADGNFYFVKNTHKASNASSVIQAMAAAPANVANLQADTLSARQDAVRLSENDKGGVWIQYFGGKQKHTTAGNASYDLDVNGVMLGGDTRFITEDGSWLAGVAMSSAKGDMTTMQSKGDTEGYSFHAYLSRQYNNGIFIDTAAQFGHYSNTADVRLMNGGGTIKADFNTNGFGAMVKGGYTWKDGNGLFIQPYAKLSALTLEGVDYQLNGVDVHSDSYNSVLGEAGTRVGYDFAVGNATVKPYLNLAALNEFSDGNKVRLGDESVNASIDGAAFRVGAGVQADITKNMGAYASLDYTKGDDIENPLQGVVGINVTW</sequence>
<dbReference type="Proteomes" id="UP000008614">
    <property type="component" value="Chromosome"/>
</dbReference>
<dbReference type="SMART" id="SM00869">
    <property type="entry name" value="Autotransporter"/>
    <property type="match status" value="1"/>
</dbReference>
<dbReference type="EMBL" id="CP001855">
    <property type="protein sequence ID" value="ADR25729.1"/>
    <property type="molecule type" value="Genomic_DNA"/>
</dbReference>
<keyword evidence="1" id="KW-0732">Signal</keyword>
<dbReference type="PANTHER" id="PTHR35037:SF3">
    <property type="entry name" value="C-TERMINAL REGION OF AIDA-LIKE PROTEIN"/>
    <property type="match status" value="1"/>
</dbReference>
<dbReference type="PATRIC" id="fig|685038.3.peg.297"/>
<dbReference type="GO" id="GO:0019867">
    <property type="term" value="C:outer membrane"/>
    <property type="evidence" value="ECO:0007669"/>
    <property type="project" value="InterPro"/>
</dbReference>
<dbReference type="PANTHER" id="PTHR35037">
    <property type="entry name" value="C-TERMINAL REGION OF AIDA-LIKE PROTEIN"/>
    <property type="match status" value="1"/>
</dbReference>
<dbReference type="HOGENOM" id="CLU_020859_0_0_6"/>
<dbReference type="AlphaFoldDB" id="A0A0H3EE33"/>
<proteinExistence type="predicted"/>
<dbReference type="PRINTS" id="PR01484">
    <property type="entry name" value="PRTACTNFAMLY"/>
</dbReference>
<dbReference type="KEGG" id="eln:NRG857_01490"/>
<accession>A0A0H3EE33</accession>
<gene>
    <name evidence="3" type="ordered locus">NRG857_01490</name>
</gene>
<dbReference type="Gene3D" id="2.160.20.20">
    <property type="match status" value="1"/>
</dbReference>
<name>A0A0H3EE33_ECO8N</name>
<feature type="domain" description="Autotransporter" evidence="2">
    <location>
        <begin position="554"/>
        <end position="820"/>
    </location>
</feature>
<evidence type="ECO:0000313" key="4">
    <source>
        <dbReference type="Proteomes" id="UP000008614"/>
    </source>
</evidence>
<dbReference type="InterPro" id="IPR006315">
    <property type="entry name" value="OM_autotransptr_brl_dom"/>
</dbReference>
<dbReference type="SUPFAM" id="SSF51126">
    <property type="entry name" value="Pectin lyase-like"/>
    <property type="match status" value="1"/>
</dbReference>
<keyword evidence="4" id="KW-1185">Reference proteome</keyword>
<evidence type="ECO:0000259" key="2">
    <source>
        <dbReference type="PROSITE" id="PS51208"/>
    </source>
</evidence>
<dbReference type="SUPFAM" id="SSF103515">
    <property type="entry name" value="Autotransporter"/>
    <property type="match status" value="1"/>
</dbReference>
<dbReference type="PROSITE" id="PS51208">
    <property type="entry name" value="AUTOTRANSPORTER"/>
    <property type="match status" value="1"/>
</dbReference>
<reference evidence="3 4" key="1">
    <citation type="journal article" date="2010" name="BMC Genomics">
        <title>Genome sequence of adherent-invasive Escherichia coli and comparative genomic analysis with other E. coli pathotypes.</title>
        <authorList>
            <person name="Nash J.H."/>
            <person name="Villegas A."/>
            <person name="Kropinski A.M."/>
            <person name="Aguilar-Valenzuela R."/>
            <person name="Konczy P."/>
            <person name="Mascarenhas M."/>
            <person name="Ziebell K."/>
            <person name="Torres A.G."/>
            <person name="Karmali M.A."/>
            <person name="Coombes B.K."/>
        </authorList>
    </citation>
    <scope>NUCLEOTIDE SEQUENCE [LARGE SCALE GENOMIC DNA]</scope>
    <source>
        <strain evidence="4">NRG 857C / AIEC</strain>
    </source>
</reference>
<protein>
    <submittedName>
        <fullName evidence="3">Putative autotransporter</fullName>
    </submittedName>
</protein>
<dbReference type="RefSeq" id="WP_000798046.1">
    <property type="nucleotide sequence ID" value="NC_017634.1"/>
</dbReference>
<dbReference type="InterPro" id="IPR051551">
    <property type="entry name" value="Autotransporter_adhesion"/>
</dbReference>
<feature type="chain" id="PRO_5002608238" evidence="1">
    <location>
        <begin position="27"/>
        <end position="820"/>
    </location>
</feature>
<dbReference type="NCBIfam" id="TIGR01414">
    <property type="entry name" value="autotrans_barl"/>
    <property type="match status" value="1"/>
</dbReference>
<dbReference type="InterPro" id="IPR005546">
    <property type="entry name" value="Autotransporte_beta"/>
</dbReference>
<dbReference type="InterPro" id="IPR036709">
    <property type="entry name" value="Autotransporte_beta_dom_sf"/>
</dbReference>
<dbReference type="Gene3D" id="2.40.128.130">
    <property type="entry name" value="Autotransporter beta-domain"/>
    <property type="match status" value="1"/>
</dbReference>
<evidence type="ECO:0000313" key="3">
    <source>
        <dbReference type="EMBL" id="ADR25729.1"/>
    </source>
</evidence>
<feature type="signal peptide" evidence="1">
    <location>
        <begin position="1"/>
        <end position="26"/>
    </location>
</feature>
<dbReference type="InterPro" id="IPR012332">
    <property type="entry name" value="Autotransporter_pectin_lyase_C"/>
</dbReference>
<dbReference type="Pfam" id="PF03797">
    <property type="entry name" value="Autotransporter"/>
    <property type="match status" value="1"/>
</dbReference>
<evidence type="ECO:0000256" key="1">
    <source>
        <dbReference type="SAM" id="SignalP"/>
    </source>
</evidence>
<dbReference type="InterPro" id="IPR011050">
    <property type="entry name" value="Pectin_lyase_fold/virulence"/>
</dbReference>